<organism evidence="1 2">
    <name type="scientific">Avena sativa</name>
    <name type="common">Oat</name>
    <dbReference type="NCBI Taxonomy" id="4498"/>
    <lineage>
        <taxon>Eukaryota</taxon>
        <taxon>Viridiplantae</taxon>
        <taxon>Streptophyta</taxon>
        <taxon>Embryophyta</taxon>
        <taxon>Tracheophyta</taxon>
        <taxon>Spermatophyta</taxon>
        <taxon>Magnoliopsida</taxon>
        <taxon>Liliopsida</taxon>
        <taxon>Poales</taxon>
        <taxon>Poaceae</taxon>
        <taxon>BOP clade</taxon>
        <taxon>Pooideae</taxon>
        <taxon>Poodae</taxon>
        <taxon>Poeae</taxon>
        <taxon>Poeae Chloroplast Group 1 (Aveneae type)</taxon>
        <taxon>Aveninae</taxon>
        <taxon>Avena</taxon>
    </lineage>
</organism>
<dbReference type="Proteomes" id="UP001732700">
    <property type="component" value="Chromosome 7A"/>
</dbReference>
<accession>A0ACD5ZNC8</accession>
<keyword evidence="2" id="KW-1185">Reference proteome</keyword>
<proteinExistence type="predicted"/>
<name>A0ACD5ZNC8_AVESA</name>
<reference evidence="1" key="1">
    <citation type="submission" date="2021-05" db="EMBL/GenBank/DDBJ databases">
        <authorList>
            <person name="Scholz U."/>
            <person name="Mascher M."/>
            <person name="Fiebig A."/>
        </authorList>
    </citation>
    <scope>NUCLEOTIDE SEQUENCE [LARGE SCALE GENOMIC DNA]</scope>
</reference>
<evidence type="ECO:0000313" key="2">
    <source>
        <dbReference type="Proteomes" id="UP001732700"/>
    </source>
</evidence>
<evidence type="ECO:0000313" key="1">
    <source>
        <dbReference type="EnsemblPlants" id="AVESA.00010b.r2.7AG1187780.1.CDS"/>
    </source>
</evidence>
<protein>
    <submittedName>
        <fullName evidence="1">Uncharacterized protein</fullName>
    </submittedName>
</protein>
<reference evidence="1" key="2">
    <citation type="submission" date="2025-09" db="UniProtKB">
        <authorList>
            <consortium name="EnsemblPlants"/>
        </authorList>
    </citation>
    <scope>IDENTIFICATION</scope>
</reference>
<dbReference type="EnsemblPlants" id="AVESA.00010b.r2.7AG1187780.1">
    <property type="protein sequence ID" value="AVESA.00010b.r2.7AG1187780.1.CDS"/>
    <property type="gene ID" value="AVESA.00010b.r2.7AG1187780"/>
</dbReference>
<sequence>MPNDRIDATQFFLLQKLKSALLWCIYAFHYYLIMNLQQLVAPRTIRRSGITARDLECMVCDETAYPKPLPLLLLEEITDCFSDEKRIGHGGFAVVYKGKLQNRTIAVKRMTNECMDEKLFHREVQCLMMAKHKNIVRFLGYCADRQGIIVKYEGKLVMADIHQRLLCFEYLPNGSLHEYITDTSHEPRWRDYYQIITGICQGLHYLHQKNISHLDLKPANILLDDNLVAKIADFGLSSCFIGETESRVISKIGGTPGYLAPETFNQPAQLTYGHSYRLDIYSLGLVIMEILTRKNFDLVMMETLTGKKDNHIVDNVVESWSNMLDKSKRDEQLKQVRVCGEIGIKCINFNPTKRPDTQYIINRLDGTETMDEYIKTGMITSQELFEQAEHAPDEQQQGIPNSLGETSSKEDATKVSVAGTNPCNSFLENTANLDKLNETVHSLNPDIRQCLEFCSIFPRGSKLRRDDLVCLWIAQEFIKNVCATDDVEDIAVGYIQYLVSSSFLQPIRTGSDTDCFTIPDVIHDILDKVAENCFRIENVRSHGREGWEGDVPRHIQHLLIHHYDGELISETIIGLEYLRTLIVHVVGKDTIVKEKVIESICKRLPKLRVLAIAFSREHDPIRKLYGLSFPIEQRSGFSFPESISQLKHLRYFAFRTTRSCKISLPNTLNELQHIQLLDFGAGEFIEFTFAALVNLRHISCSVYVKLPYVGRLISLQKFPCRFQVSNEQGCELKQLRDLNKLRGKLGISGLENVKSKAQALEANLAAKERLTELKLWWGYDDDATRCSTEVQADVLEDLCPPAGLQKLKLDNFVGSRYPDWMVGKHNGGPKYLQELRLSRCIQLVSASGLAEAFPHLRGLDLWWCSWDALPGNMEALTSLKELWIYECKNIRSLPTLPQSLENFTLRGCNDEFIKSCQTVGHSNWKKIEHIPDKQFM</sequence>